<proteinExistence type="inferred from homology"/>
<dbReference type="Pfam" id="PF12055">
    <property type="entry name" value="DUF3536"/>
    <property type="match status" value="1"/>
</dbReference>
<evidence type="ECO:0000256" key="2">
    <source>
        <dbReference type="ARBA" id="ARBA00023277"/>
    </source>
</evidence>
<name>A0ABW3SM93_9BACT</name>
<accession>A0ABW3SM93</accession>
<dbReference type="InterPro" id="IPR021923">
    <property type="entry name" value="DUF3536"/>
</dbReference>
<dbReference type="CDD" id="cd10797">
    <property type="entry name" value="GH57N_APU_like_1"/>
    <property type="match status" value="1"/>
</dbReference>
<feature type="domain" description="Glycoside hydrolase family 57 N-terminal" evidence="4">
    <location>
        <begin position="39"/>
        <end position="307"/>
    </location>
</feature>
<protein>
    <submittedName>
        <fullName evidence="5">DUF3536 domain-containing protein</fullName>
    </submittedName>
</protein>
<comment type="similarity">
    <text evidence="1 3">Belongs to the glycosyl hydrolase 57 family.</text>
</comment>
<dbReference type="Pfam" id="PF03065">
    <property type="entry name" value="Glyco_hydro_57"/>
    <property type="match status" value="1"/>
</dbReference>
<dbReference type="InterPro" id="IPR004300">
    <property type="entry name" value="Glyco_hydro_57_N"/>
</dbReference>
<evidence type="ECO:0000259" key="4">
    <source>
        <dbReference type="Pfam" id="PF03065"/>
    </source>
</evidence>
<keyword evidence="2 3" id="KW-0119">Carbohydrate metabolism</keyword>
<keyword evidence="6" id="KW-1185">Reference proteome</keyword>
<dbReference type="PANTHER" id="PTHR36306:SF3">
    <property type="entry name" value="GLYCOSIDE HYDROLASE FAMILY 57"/>
    <property type="match status" value="1"/>
</dbReference>
<dbReference type="Gene3D" id="3.20.110.10">
    <property type="entry name" value="Glycoside hydrolase 38, N terminal domain"/>
    <property type="match status" value="2"/>
</dbReference>
<dbReference type="Proteomes" id="UP001597094">
    <property type="component" value="Unassembled WGS sequence"/>
</dbReference>
<dbReference type="SUPFAM" id="SSF88713">
    <property type="entry name" value="Glycoside hydrolase/deacetylase"/>
    <property type="match status" value="1"/>
</dbReference>
<organism evidence="5 6">
    <name type="scientific">Pontibacter rugosus</name>
    <dbReference type="NCBI Taxonomy" id="1745966"/>
    <lineage>
        <taxon>Bacteria</taxon>
        <taxon>Pseudomonadati</taxon>
        <taxon>Bacteroidota</taxon>
        <taxon>Cytophagia</taxon>
        <taxon>Cytophagales</taxon>
        <taxon>Hymenobacteraceae</taxon>
        <taxon>Pontibacter</taxon>
    </lineage>
</organism>
<dbReference type="RefSeq" id="WP_377522534.1">
    <property type="nucleotide sequence ID" value="NZ_JBHTLD010000009.1"/>
</dbReference>
<dbReference type="PANTHER" id="PTHR36306">
    <property type="entry name" value="ALPHA-AMYLASE-RELATED-RELATED"/>
    <property type="match status" value="1"/>
</dbReference>
<dbReference type="InterPro" id="IPR052046">
    <property type="entry name" value="GH57_Enzymes"/>
</dbReference>
<evidence type="ECO:0000313" key="5">
    <source>
        <dbReference type="EMBL" id="MFD1184992.1"/>
    </source>
</evidence>
<sequence length="807" mass="94015">MNRYLCIHGHFYQPPRENPWLNEVERQESASPYHDWNERISDECYARNSASRILNAQGNIVDIINNYSYISFNFGPTLLEWMQKKDPGTYQAILDADKRSQKRFSGHGTAIAQVYNHIIMPLANKRDKQTQVIWGIYDFKKRFGRMPEGMWLAETAADTPSLEVLAEHGIKFTILSPYQAKGFRKVGDKEWQNAEGANIDPKRPYVCKLPSGRQMVLFFYDGPVSQGIAFQRLLERGDEFAKRLTSTLDENPEEPQLMHIATDGETYGHHHRFGEMALSFAIDHILEEELAHITVYGEYMEKHPPTYEAQIIEESSWSCAHGVERWRSDCGCNTGGNPGWNQAWRGPLREAFDWLRDKVAPLYEQEMLKLSAEPWATRNDYIQVIMNRSERNVQEFIRSHTSRELSQQEKVRFLKLLEMEYHTLLVYTSCGWFFDEVTGIETVQDIFYAARTIQLAKDISGQDLEPEFIELLREAKSNDPEEGDAAQAYIKEVKPAIIDLLRVGAHYAVSSVFEEYGESFDLYSFSATSEAYDYFEAGRQKLAVGRAKIKSKITWEEEIITFGVLHLGDHQLFGGVREFMSPEDYEKLRVELQTAFERGNVSEVIMLLDKHFESHSYSFWHLFKDDQKNILDQVLSQTMESVESDFQQIYDNNYPLISAIKTYGMKLPRPLQTTVDYIVNTRLLREFKSEKPDTNEIKRLLTEVQRMNVRLNYTRLEFALTQRIDQLMKQVQENPTKTENIDLLIKLLEVVESSKLETDFWQAQNIAFRMQQDSYEEMRQHADKGDGQATKWCEKFEKLYNNLNLKV</sequence>
<dbReference type="EMBL" id="JBHTLD010000009">
    <property type="protein sequence ID" value="MFD1184992.1"/>
    <property type="molecule type" value="Genomic_DNA"/>
</dbReference>
<reference evidence="6" key="1">
    <citation type="journal article" date="2019" name="Int. J. Syst. Evol. Microbiol.">
        <title>The Global Catalogue of Microorganisms (GCM) 10K type strain sequencing project: providing services to taxonomists for standard genome sequencing and annotation.</title>
        <authorList>
            <consortium name="The Broad Institute Genomics Platform"/>
            <consortium name="The Broad Institute Genome Sequencing Center for Infectious Disease"/>
            <person name="Wu L."/>
            <person name="Ma J."/>
        </authorList>
    </citation>
    <scope>NUCLEOTIDE SEQUENCE [LARGE SCALE GENOMIC DNA]</scope>
    <source>
        <strain evidence="6">JCM 31319</strain>
    </source>
</reference>
<evidence type="ECO:0000313" key="6">
    <source>
        <dbReference type="Proteomes" id="UP001597094"/>
    </source>
</evidence>
<comment type="caution">
    <text evidence="5">The sequence shown here is derived from an EMBL/GenBank/DDBJ whole genome shotgun (WGS) entry which is preliminary data.</text>
</comment>
<evidence type="ECO:0000256" key="1">
    <source>
        <dbReference type="ARBA" id="ARBA00006821"/>
    </source>
</evidence>
<gene>
    <name evidence="5" type="ORF">ACFQ2O_02155</name>
</gene>
<evidence type="ECO:0000256" key="3">
    <source>
        <dbReference type="RuleBase" id="RU361196"/>
    </source>
</evidence>
<dbReference type="InterPro" id="IPR011330">
    <property type="entry name" value="Glyco_hydro/deAcase_b/a-brl"/>
</dbReference>
<dbReference type="InterPro" id="IPR027291">
    <property type="entry name" value="Glyco_hydro_38_N_sf"/>
</dbReference>